<dbReference type="SUPFAM" id="SSF55594">
    <property type="entry name" value="HPr-like"/>
    <property type="match status" value="1"/>
</dbReference>
<dbReference type="AlphaFoldDB" id="A0A2W1NVE7"/>
<protein>
    <submittedName>
        <fullName evidence="2">HPr family phosphocarrier protein</fullName>
    </submittedName>
</protein>
<comment type="caution">
    <text evidence="2">The sequence shown here is derived from an EMBL/GenBank/DDBJ whole genome shotgun (WGS) entry which is preliminary data.</text>
</comment>
<dbReference type="Gene3D" id="3.30.1340.10">
    <property type="entry name" value="HPr-like"/>
    <property type="match status" value="1"/>
</dbReference>
<dbReference type="PROSITE" id="PS51350">
    <property type="entry name" value="PTS_HPR_DOM"/>
    <property type="match status" value="1"/>
</dbReference>
<evidence type="ECO:0000259" key="1">
    <source>
        <dbReference type="PROSITE" id="PS51350"/>
    </source>
</evidence>
<name>A0A2W1NVE7_PAEXE</name>
<reference evidence="2" key="1">
    <citation type="submission" date="2018-06" db="EMBL/GenBank/DDBJ databases">
        <title>Paenibacillus xerothermodurans sp. nov. an extremely dry heat resistant spore forming bacterium isolated from the soil of Cape Canaveral, Florida.</title>
        <authorList>
            <person name="Seuylemezian A."/>
            <person name="Kaur N."/>
            <person name="Patil P."/>
            <person name="Patil P."/>
            <person name="Mayilraj S."/>
            <person name="Vaishampayan P."/>
        </authorList>
    </citation>
    <scope>NUCLEOTIDE SEQUENCE [LARGE SCALE GENOMIC DNA]</scope>
    <source>
        <strain evidence="2">ATCC 27380</strain>
    </source>
</reference>
<dbReference type="RefSeq" id="WP_089198887.1">
    <property type="nucleotide sequence ID" value="NZ_NHRJ02000002.1"/>
</dbReference>
<feature type="domain" description="HPr" evidence="1">
    <location>
        <begin position="1"/>
        <end position="88"/>
    </location>
</feature>
<organism evidence="2 3">
    <name type="scientific">Paenibacillus xerothermodurans</name>
    <dbReference type="NCBI Taxonomy" id="1977292"/>
    <lineage>
        <taxon>Bacteria</taxon>
        <taxon>Bacillati</taxon>
        <taxon>Bacillota</taxon>
        <taxon>Bacilli</taxon>
        <taxon>Bacillales</taxon>
        <taxon>Paenibacillaceae</taxon>
        <taxon>Paenibacillus</taxon>
    </lineage>
</organism>
<dbReference type="EMBL" id="NHRJ02000002">
    <property type="protein sequence ID" value="PZE21746.1"/>
    <property type="molecule type" value="Genomic_DNA"/>
</dbReference>
<gene>
    <name evidence="2" type="ORF">CBW46_004850</name>
</gene>
<accession>A0A2W1NVE7</accession>
<keyword evidence="3" id="KW-1185">Reference proteome</keyword>
<proteinExistence type="predicted"/>
<dbReference type="Proteomes" id="UP000214746">
    <property type="component" value="Unassembled WGS sequence"/>
</dbReference>
<dbReference type="OrthoDB" id="2619788at2"/>
<evidence type="ECO:0000313" key="2">
    <source>
        <dbReference type="EMBL" id="PZE21746.1"/>
    </source>
</evidence>
<sequence>MRVHEIQIYQDLPAQYVQEIALKAGAFRSDIKIKFEEQDIQLDAKSILGMLLLPFRTGTKLRIQTKGTDEEEAIAMMCDLLEMKTVQE</sequence>
<evidence type="ECO:0000313" key="3">
    <source>
        <dbReference type="Proteomes" id="UP000214746"/>
    </source>
</evidence>
<dbReference type="Pfam" id="PF00381">
    <property type="entry name" value="PTS-HPr"/>
    <property type="match status" value="1"/>
</dbReference>
<dbReference type="InterPro" id="IPR000032">
    <property type="entry name" value="HPr-like"/>
</dbReference>
<dbReference type="InterPro" id="IPR035895">
    <property type="entry name" value="HPr-like_sf"/>
</dbReference>